<reference evidence="1 2" key="2">
    <citation type="submission" date="2018-11" db="EMBL/GenBank/DDBJ databases">
        <authorList>
            <consortium name="Pathogen Informatics"/>
        </authorList>
    </citation>
    <scope>NUCLEOTIDE SEQUENCE [LARGE SCALE GENOMIC DNA]</scope>
</reference>
<reference evidence="3" key="1">
    <citation type="submission" date="2017-02" db="UniProtKB">
        <authorList>
            <consortium name="WormBaseParasite"/>
        </authorList>
    </citation>
    <scope>IDENTIFICATION</scope>
</reference>
<evidence type="ECO:0000313" key="2">
    <source>
        <dbReference type="Proteomes" id="UP000280834"/>
    </source>
</evidence>
<name>A0A0R3QHC5_9BILA</name>
<evidence type="ECO:0000313" key="1">
    <source>
        <dbReference type="EMBL" id="VDO17625.1"/>
    </source>
</evidence>
<evidence type="ECO:0000313" key="3">
    <source>
        <dbReference type="WBParaSite" id="BTMF_0000579001-mRNA-1"/>
    </source>
</evidence>
<dbReference type="STRING" id="42155.A0A0R3QHC5"/>
<dbReference type="AlphaFoldDB" id="A0A0R3QHC5"/>
<organism evidence="3">
    <name type="scientific">Brugia timori</name>
    <dbReference type="NCBI Taxonomy" id="42155"/>
    <lineage>
        <taxon>Eukaryota</taxon>
        <taxon>Metazoa</taxon>
        <taxon>Ecdysozoa</taxon>
        <taxon>Nematoda</taxon>
        <taxon>Chromadorea</taxon>
        <taxon>Rhabditida</taxon>
        <taxon>Spirurina</taxon>
        <taxon>Spiruromorpha</taxon>
        <taxon>Filarioidea</taxon>
        <taxon>Onchocercidae</taxon>
        <taxon>Brugia</taxon>
    </lineage>
</organism>
<dbReference type="WBParaSite" id="BTMF_0000579001-mRNA-1">
    <property type="protein sequence ID" value="BTMF_0000579001-mRNA-1"/>
    <property type="gene ID" value="BTMF_0000579001"/>
</dbReference>
<sequence>MMFTKEAERYYQKMGRKGKIVHLIEGFEIEESDEPFPCDPPCRLSDWLLSEIEDKNGRKVSKECKWSTSSKKLVGEKDTEPTLEISTEKVEVKKGRAK</sequence>
<dbReference type="Proteomes" id="UP000280834">
    <property type="component" value="Unassembled WGS sequence"/>
</dbReference>
<gene>
    <name evidence="1" type="ORF">BTMF_LOCUS5057</name>
</gene>
<accession>A0A0R3QHC5</accession>
<keyword evidence="2" id="KW-1185">Reference proteome</keyword>
<proteinExistence type="predicted"/>
<dbReference type="EMBL" id="UZAG01005256">
    <property type="protein sequence ID" value="VDO17625.1"/>
    <property type="molecule type" value="Genomic_DNA"/>
</dbReference>
<protein>
    <submittedName>
        <fullName evidence="3">Transposase</fullName>
    </submittedName>
</protein>